<protein>
    <submittedName>
        <fullName evidence="1">Uncharacterized protein</fullName>
    </submittedName>
</protein>
<dbReference type="EMBL" id="CP106793">
    <property type="protein sequence ID" value="UXY19502.1"/>
    <property type="molecule type" value="Genomic_DNA"/>
</dbReference>
<accession>A0ABY6DZR8</accession>
<organism evidence="1 2">
    <name type="scientific">Streptomyces cynarae</name>
    <dbReference type="NCBI Taxonomy" id="2981134"/>
    <lineage>
        <taxon>Bacteria</taxon>
        <taxon>Bacillati</taxon>
        <taxon>Actinomycetota</taxon>
        <taxon>Actinomycetes</taxon>
        <taxon>Kitasatosporales</taxon>
        <taxon>Streptomycetaceae</taxon>
        <taxon>Streptomyces</taxon>
    </lineage>
</organism>
<evidence type="ECO:0000313" key="2">
    <source>
        <dbReference type="Proteomes" id="UP001061298"/>
    </source>
</evidence>
<evidence type="ECO:0000313" key="1">
    <source>
        <dbReference type="EMBL" id="UXY19502.1"/>
    </source>
</evidence>
<dbReference type="Proteomes" id="UP001061298">
    <property type="component" value="Chromosome"/>
</dbReference>
<sequence>MTENVTTAANIFEVDPYGELVRLGLLPGTVAPRPSAPRAESAARLDIEELDVFDGTRPMTAGLCVRSVPAERAAA</sequence>
<keyword evidence="2" id="KW-1185">Reference proteome</keyword>
<name>A0ABY6DZR8_9ACTN</name>
<gene>
    <name evidence="1" type="ORF">N8I84_12755</name>
</gene>
<proteinExistence type="predicted"/>
<dbReference type="RefSeq" id="WP_263229638.1">
    <property type="nucleotide sequence ID" value="NZ_CP106793.1"/>
</dbReference>
<reference evidence="1" key="1">
    <citation type="submission" date="2022-10" db="EMBL/GenBank/DDBJ databases">
        <authorList>
            <person name="Mo P."/>
        </authorList>
    </citation>
    <scope>NUCLEOTIDE SEQUENCE</scope>
    <source>
        <strain evidence="1">HUAS 13-4</strain>
    </source>
</reference>